<keyword evidence="4 11" id="KW-0808">Transferase</keyword>
<evidence type="ECO:0000256" key="1">
    <source>
        <dbReference type="ARBA" id="ARBA00004651"/>
    </source>
</evidence>
<dbReference type="CDD" id="cd04187">
    <property type="entry name" value="DPM1_like_bac"/>
    <property type="match status" value="1"/>
</dbReference>
<gene>
    <name evidence="11" type="ordered locus">Fleli_1027</name>
</gene>
<proteinExistence type="inferred from homology"/>
<feature type="transmembrane region" description="Helical" evidence="9">
    <location>
        <begin position="262"/>
        <end position="288"/>
    </location>
</feature>
<dbReference type="PANTHER" id="PTHR48090:SF1">
    <property type="entry name" value="PROPHAGE BACTOPRENOL GLUCOSYL TRANSFERASE HOMOLOG"/>
    <property type="match status" value="1"/>
</dbReference>
<evidence type="ECO:0000256" key="4">
    <source>
        <dbReference type="ARBA" id="ARBA00022679"/>
    </source>
</evidence>
<dbReference type="Proteomes" id="UP000006054">
    <property type="component" value="Chromosome"/>
</dbReference>
<keyword evidence="2" id="KW-1003">Cell membrane</keyword>
<dbReference type="InterPro" id="IPR050256">
    <property type="entry name" value="Glycosyltransferase_2"/>
</dbReference>
<evidence type="ECO:0000256" key="9">
    <source>
        <dbReference type="SAM" id="Phobius"/>
    </source>
</evidence>
<dbReference type="GO" id="GO:0016757">
    <property type="term" value="F:glycosyltransferase activity"/>
    <property type="evidence" value="ECO:0007669"/>
    <property type="project" value="UniProtKB-KW"/>
</dbReference>
<evidence type="ECO:0000256" key="2">
    <source>
        <dbReference type="ARBA" id="ARBA00022475"/>
    </source>
</evidence>
<dbReference type="Gene3D" id="3.90.550.10">
    <property type="entry name" value="Spore Coat Polysaccharide Biosynthesis Protein SpsA, Chain A"/>
    <property type="match status" value="1"/>
</dbReference>
<evidence type="ECO:0000256" key="8">
    <source>
        <dbReference type="ARBA" id="ARBA00038152"/>
    </source>
</evidence>
<organism evidence="11 12">
    <name type="scientific">Bernardetia litoralis (strain ATCC 23117 / DSM 6794 / NBRC 15988 / NCIMB 1366 / Fx l1 / Sio-4)</name>
    <name type="common">Flexibacter litoralis</name>
    <dbReference type="NCBI Taxonomy" id="880071"/>
    <lineage>
        <taxon>Bacteria</taxon>
        <taxon>Pseudomonadati</taxon>
        <taxon>Bacteroidota</taxon>
        <taxon>Cytophagia</taxon>
        <taxon>Cytophagales</taxon>
        <taxon>Bernardetiaceae</taxon>
        <taxon>Bernardetia</taxon>
    </lineage>
</organism>
<dbReference type="AlphaFoldDB" id="I4AHN8"/>
<evidence type="ECO:0000256" key="3">
    <source>
        <dbReference type="ARBA" id="ARBA00022676"/>
    </source>
</evidence>
<dbReference type="EMBL" id="CP003345">
    <property type="protein sequence ID" value="AFM03473.1"/>
    <property type="molecule type" value="Genomic_DNA"/>
</dbReference>
<dbReference type="OrthoDB" id="9807778at2"/>
<dbReference type="KEGG" id="fli:Fleli_1027"/>
<keyword evidence="6 9" id="KW-1133">Transmembrane helix</keyword>
<dbReference type="SUPFAM" id="SSF53448">
    <property type="entry name" value="Nucleotide-diphospho-sugar transferases"/>
    <property type="match status" value="1"/>
</dbReference>
<reference evidence="12" key="1">
    <citation type="submission" date="2012-06" db="EMBL/GenBank/DDBJ databases">
        <title>The complete genome of Flexibacter litoralis DSM 6794.</title>
        <authorList>
            <person name="Lucas S."/>
            <person name="Copeland A."/>
            <person name="Lapidus A."/>
            <person name="Glavina del Rio T."/>
            <person name="Dalin E."/>
            <person name="Tice H."/>
            <person name="Bruce D."/>
            <person name="Goodwin L."/>
            <person name="Pitluck S."/>
            <person name="Peters L."/>
            <person name="Ovchinnikova G."/>
            <person name="Lu M."/>
            <person name="Kyrpides N."/>
            <person name="Mavromatis K."/>
            <person name="Ivanova N."/>
            <person name="Brettin T."/>
            <person name="Detter J.C."/>
            <person name="Han C."/>
            <person name="Larimer F."/>
            <person name="Land M."/>
            <person name="Hauser L."/>
            <person name="Markowitz V."/>
            <person name="Cheng J.-F."/>
            <person name="Hugenholtz P."/>
            <person name="Woyke T."/>
            <person name="Wu D."/>
            <person name="Spring S."/>
            <person name="Lang E."/>
            <person name="Kopitz M."/>
            <person name="Brambilla E."/>
            <person name="Klenk H.-P."/>
            <person name="Eisen J.A."/>
        </authorList>
    </citation>
    <scope>NUCLEOTIDE SEQUENCE [LARGE SCALE GENOMIC DNA]</scope>
    <source>
        <strain evidence="12">ATCC 23117 / DSM 6794 / NBRC 15988 / NCIMB 1366 / Sio-4</strain>
    </source>
</reference>
<dbReference type="InterPro" id="IPR029044">
    <property type="entry name" value="Nucleotide-diphossugar_trans"/>
</dbReference>
<evidence type="ECO:0000256" key="7">
    <source>
        <dbReference type="ARBA" id="ARBA00023136"/>
    </source>
</evidence>
<keyword evidence="12" id="KW-1185">Reference proteome</keyword>
<keyword evidence="3" id="KW-0328">Glycosyltransferase</keyword>
<dbReference type="GO" id="GO:0005886">
    <property type="term" value="C:plasma membrane"/>
    <property type="evidence" value="ECO:0007669"/>
    <property type="project" value="UniProtKB-SubCell"/>
</dbReference>
<dbReference type="Pfam" id="PF00535">
    <property type="entry name" value="Glycos_transf_2"/>
    <property type="match status" value="1"/>
</dbReference>
<dbReference type="PANTHER" id="PTHR48090">
    <property type="entry name" value="UNDECAPRENYL-PHOSPHATE 4-DEOXY-4-FORMAMIDO-L-ARABINOSE TRANSFERASE-RELATED"/>
    <property type="match status" value="1"/>
</dbReference>
<protein>
    <submittedName>
        <fullName evidence="11">Glycosyl transferase</fullName>
    </submittedName>
</protein>
<evidence type="ECO:0000313" key="12">
    <source>
        <dbReference type="Proteomes" id="UP000006054"/>
    </source>
</evidence>
<dbReference type="FunFam" id="3.90.550.10:FF:000079">
    <property type="entry name" value="Probable glycosyl transferase"/>
    <property type="match status" value="1"/>
</dbReference>
<dbReference type="PATRIC" id="fig|880071.3.peg.1005"/>
<evidence type="ECO:0000256" key="5">
    <source>
        <dbReference type="ARBA" id="ARBA00022692"/>
    </source>
</evidence>
<evidence type="ECO:0000313" key="11">
    <source>
        <dbReference type="EMBL" id="AFM03473.1"/>
    </source>
</evidence>
<name>I4AHN8_BERLS</name>
<dbReference type="RefSeq" id="WP_014796931.1">
    <property type="nucleotide sequence ID" value="NC_018018.1"/>
</dbReference>
<dbReference type="STRING" id="880071.Fleli_1027"/>
<dbReference type="InterPro" id="IPR001173">
    <property type="entry name" value="Glyco_trans_2-like"/>
</dbReference>
<keyword evidence="5 9" id="KW-0812">Transmembrane</keyword>
<evidence type="ECO:0000256" key="6">
    <source>
        <dbReference type="ARBA" id="ARBA00022989"/>
    </source>
</evidence>
<feature type="domain" description="Glycosyltransferase 2-like" evidence="10">
    <location>
        <begin position="5"/>
        <end position="166"/>
    </location>
</feature>
<feature type="transmembrane region" description="Helical" evidence="9">
    <location>
        <begin position="229"/>
        <end position="250"/>
    </location>
</feature>
<evidence type="ECO:0000259" key="10">
    <source>
        <dbReference type="Pfam" id="PF00535"/>
    </source>
</evidence>
<sequence length="317" mass="36104">MIELSVIIPIYNESMNIHLLHERLTKVVSNLAKTYELIFINDGSKDNSLELVKELSLIDKHVKFIDLSRNFGHQIAVSAGLDYCKGEDVVIIDADLQDPPELIEPMWKKLKEGYQVVYAKRRARAGEGYMKKWTAKMFYRLLSKITSFPIPVDTGDFRIIDRRVVDGLCQMKENHKFLRGQIAWIGFNQTYVEYDRAERNAGVTGYSYKKMINLALNGITAFSNVPIKFVTISGFVVSAIAFLMIIYSFIAKYFIVEGYASGWSSIMVSIMFLGGVQLVSLGIIGEYISRINTDVKQRPLYFIAETNAENENESIKE</sequence>
<comment type="subcellular location">
    <subcellularLocation>
        <location evidence="1">Cell membrane</location>
        <topology evidence="1">Multi-pass membrane protein</topology>
    </subcellularLocation>
</comment>
<keyword evidence="7 9" id="KW-0472">Membrane</keyword>
<accession>I4AHN8</accession>
<dbReference type="HOGENOM" id="CLU_033536_0_1_10"/>
<comment type="similarity">
    <text evidence="8">Belongs to the glycosyltransferase 2 family. GtrB subfamily.</text>
</comment>
<dbReference type="eggNOG" id="COG0463">
    <property type="taxonomic scope" value="Bacteria"/>
</dbReference>